<feature type="signal peptide" evidence="2">
    <location>
        <begin position="1"/>
        <end position="21"/>
    </location>
</feature>
<proteinExistence type="predicted"/>
<dbReference type="PANTHER" id="PTHR48081">
    <property type="entry name" value="AB HYDROLASE SUPERFAMILY PROTEIN C4A8.06C"/>
    <property type="match status" value="1"/>
</dbReference>
<keyword evidence="2" id="KW-0732">Signal</keyword>
<evidence type="ECO:0000313" key="4">
    <source>
        <dbReference type="EMBL" id="MDC8829853.1"/>
    </source>
</evidence>
<dbReference type="Pfam" id="PF20434">
    <property type="entry name" value="BD-FAE"/>
    <property type="match status" value="1"/>
</dbReference>
<name>A0ABT5L228_9ALTE</name>
<dbReference type="Proteomes" id="UP001218788">
    <property type="component" value="Unassembled WGS sequence"/>
</dbReference>
<dbReference type="InterPro" id="IPR049492">
    <property type="entry name" value="BD-FAE-like_dom"/>
</dbReference>
<keyword evidence="1 4" id="KW-0378">Hydrolase</keyword>
<dbReference type="PANTHER" id="PTHR48081:SF33">
    <property type="entry name" value="KYNURENINE FORMAMIDASE"/>
    <property type="match status" value="1"/>
</dbReference>
<sequence>MRTLYLMTVLTLLAGCQTATQSPTPVTESTRSNVPYSDIIAQPFEPATSSQSYGSSPLQTIYRWDASSAPKAVMVFVHGGCWLNAYDYTHAQGLLSALASQGVTALAIEYRRTGDEGGGWPGTLDDIQKALAVTRQWLEQAGPDGVPVSLVGHSAGGHLALLAAQHTTQQPNTAFFQRVIGLAAITDPVRYAAGTNSCQTATPGFFNGFPADVPQAYEKATPSVANIAMPVTLLQGTADSIVPVAQSHLPGANTIMVENAGHFDYLHANSHAFGRLVELLTQEK</sequence>
<accession>A0ABT5L228</accession>
<protein>
    <submittedName>
        <fullName evidence="4">Alpha/beta fold hydrolase</fullName>
    </submittedName>
</protein>
<dbReference type="InterPro" id="IPR029058">
    <property type="entry name" value="AB_hydrolase_fold"/>
</dbReference>
<evidence type="ECO:0000259" key="3">
    <source>
        <dbReference type="Pfam" id="PF20434"/>
    </source>
</evidence>
<dbReference type="PROSITE" id="PS51257">
    <property type="entry name" value="PROKAR_LIPOPROTEIN"/>
    <property type="match status" value="1"/>
</dbReference>
<comment type="caution">
    <text evidence="4">The sequence shown here is derived from an EMBL/GenBank/DDBJ whole genome shotgun (WGS) entry which is preliminary data.</text>
</comment>
<dbReference type="GO" id="GO:0016787">
    <property type="term" value="F:hydrolase activity"/>
    <property type="evidence" value="ECO:0007669"/>
    <property type="project" value="UniProtKB-KW"/>
</dbReference>
<evidence type="ECO:0000256" key="1">
    <source>
        <dbReference type="ARBA" id="ARBA00022801"/>
    </source>
</evidence>
<dbReference type="RefSeq" id="WP_273638427.1">
    <property type="nucleotide sequence ID" value="NZ_JAQQXP010000001.1"/>
</dbReference>
<organism evidence="4 5">
    <name type="scientific">Alteromonas gilva</name>
    <dbReference type="NCBI Taxonomy" id="2987522"/>
    <lineage>
        <taxon>Bacteria</taxon>
        <taxon>Pseudomonadati</taxon>
        <taxon>Pseudomonadota</taxon>
        <taxon>Gammaproteobacteria</taxon>
        <taxon>Alteromonadales</taxon>
        <taxon>Alteromonadaceae</taxon>
        <taxon>Alteromonas/Salinimonas group</taxon>
        <taxon>Alteromonas</taxon>
    </lineage>
</organism>
<gene>
    <name evidence="4" type="ORF">OIK42_03650</name>
</gene>
<feature type="domain" description="BD-FAE-like" evidence="3">
    <location>
        <begin position="61"/>
        <end position="248"/>
    </location>
</feature>
<dbReference type="SUPFAM" id="SSF53474">
    <property type="entry name" value="alpha/beta-Hydrolases"/>
    <property type="match status" value="1"/>
</dbReference>
<evidence type="ECO:0000256" key="2">
    <source>
        <dbReference type="SAM" id="SignalP"/>
    </source>
</evidence>
<dbReference type="EMBL" id="JAQQXP010000001">
    <property type="protein sequence ID" value="MDC8829853.1"/>
    <property type="molecule type" value="Genomic_DNA"/>
</dbReference>
<evidence type="ECO:0000313" key="5">
    <source>
        <dbReference type="Proteomes" id="UP001218788"/>
    </source>
</evidence>
<feature type="chain" id="PRO_5046468976" evidence="2">
    <location>
        <begin position="22"/>
        <end position="284"/>
    </location>
</feature>
<dbReference type="Gene3D" id="3.40.50.1820">
    <property type="entry name" value="alpha/beta hydrolase"/>
    <property type="match status" value="1"/>
</dbReference>
<keyword evidence="5" id="KW-1185">Reference proteome</keyword>
<dbReference type="InterPro" id="IPR050300">
    <property type="entry name" value="GDXG_lipolytic_enzyme"/>
</dbReference>
<reference evidence="4 5" key="1">
    <citation type="submission" date="2022-10" db="EMBL/GenBank/DDBJ databases">
        <title>Alteromonas sp. chi3 Genome sequencing.</title>
        <authorList>
            <person name="Park S."/>
        </authorList>
    </citation>
    <scope>NUCLEOTIDE SEQUENCE [LARGE SCALE GENOMIC DNA]</scope>
    <source>
        <strain evidence="5">chi3</strain>
    </source>
</reference>